<dbReference type="Proteomes" id="UP000265040">
    <property type="component" value="Chromosome 1"/>
</dbReference>
<evidence type="ECO:0000256" key="5">
    <source>
        <dbReference type="RuleBase" id="RU369066"/>
    </source>
</evidence>
<dbReference type="OrthoDB" id="6513616at2759"/>
<keyword evidence="2 5" id="KW-0967">Endosome</keyword>
<feature type="region of interest" description="Disordered" evidence="6">
    <location>
        <begin position="95"/>
        <end position="116"/>
    </location>
</feature>
<feature type="compositionally biased region" description="Basic and acidic residues" evidence="6">
    <location>
        <begin position="318"/>
        <end position="333"/>
    </location>
</feature>
<dbReference type="AlphaFoldDB" id="A0A7N6A816"/>
<dbReference type="Pfam" id="PF07051">
    <property type="entry name" value="OCIA"/>
    <property type="match status" value="1"/>
</dbReference>
<reference evidence="8" key="1">
    <citation type="submission" date="2021-04" db="EMBL/GenBank/DDBJ databases">
        <authorList>
            <consortium name="Wellcome Sanger Institute Data Sharing"/>
        </authorList>
    </citation>
    <scope>NUCLEOTIDE SEQUENCE [LARGE SCALE GENOMIC DNA]</scope>
</reference>
<feature type="compositionally biased region" description="Polar residues" evidence="6">
    <location>
        <begin position="212"/>
        <end position="230"/>
    </location>
</feature>
<evidence type="ECO:0000256" key="3">
    <source>
        <dbReference type="ARBA" id="ARBA00037952"/>
    </source>
</evidence>
<comment type="function">
    <text evidence="5">Maintains stem cell potency. Increases STAT3 phosphorylation and controls ERK phosphorylation. May act as a scaffold, increasing STAT3 recruitment onto endosomes.</text>
</comment>
<evidence type="ECO:0000256" key="4">
    <source>
        <dbReference type="ARBA" id="ARBA00040877"/>
    </source>
</evidence>
<name>A0A7N6A816_ANATE</name>
<proteinExistence type="inferred from homology"/>
<sequence>MNFFFINLRLSTSFCYYFLSLTIKQLHNNDPLLISSNFQTILFLFPGHVSLSWCSDIVPNCKVASLLSGLHFVISHGLTTCISPDIVVNMSSTTTGFPEERQHSRPRGNTPGAMGIDYIPTEEERRVFDECNHESFWYRSMPLSVVSMAFTQALITRGILSPTPRFGSLPKLAFAGFCGYLGGKMSYMKTCQEKFKRLQNSPMGEALRQREALSQQDSNGPQSELSDTDTQSYDTMFQPAEAPSKVSTLTKDYGYGYSPNPPMQMDRQDDFSTPVQSYVEEEEPRKKSILYEDLRLKNRENYEVTLTQKTETMVKTPPQKEPERPKKDVKKNIYGDTWEE</sequence>
<dbReference type="GO" id="GO:0005768">
    <property type="term" value="C:endosome"/>
    <property type="evidence" value="ECO:0007669"/>
    <property type="project" value="UniProtKB-SubCell"/>
</dbReference>
<dbReference type="PANTHER" id="PTHR13336:SF4">
    <property type="entry name" value="OCIA DOMAIN-CONTAINING PROTEIN 1"/>
    <property type="match status" value="1"/>
</dbReference>
<feature type="region of interest" description="Disordered" evidence="6">
    <location>
        <begin position="307"/>
        <end position="340"/>
    </location>
</feature>
<dbReference type="GeneTree" id="ENSGT00530000063690"/>
<organism evidence="8 9">
    <name type="scientific">Anabas testudineus</name>
    <name type="common">Climbing perch</name>
    <name type="synonym">Anthias testudineus</name>
    <dbReference type="NCBI Taxonomy" id="64144"/>
    <lineage>
        <taxon>Eukaryota</taxon>
        <taxon>Metazoa</taxon>
        <taxon>Chordata</taxon>
        <taxon>Craniata</taxon>
        <taxon>Vertebrata</taxon>
        <taxon>Euteleostomi</taxon>
        <taxon>Actinopterygii</taxon>
        <taxon>Neopterygii</taxon>
        <taxon>Teleostei</taxon>
        <taxon>Neoteleostei</taxon>
        <taxon>Acanthomorphata</taxon>
        <taxon>Anabantaria</taxon>
        <taxon>Anabantiformes</taxon>
        <taxon>Anabantoidei</taxon>
        <taxon>Anabantidae</taxon>
        <taxon>Anabas</taxon>
    </lineage>
</organism>
<dbReference type="PANTHER" id="PTHR13336">
    <property type="entry name" value="OVARIAN CARCINOMA IMMUNOREACTIVE ANTIGEN"/>
    <property type="match status" value="1"/>
</dbReference>
<accession>A0A7N6A816</accession>
<keyword evidence="9" id="KW-1185">Reference proteome</keyword>
<reference evidence="8" key="3">
    <citation type="submission" date="2025-09" db="UniProtKB">
        <authorList>
            <consortium name="Ensembl"/>
        </authorList>
    </citation>
    <scope>IDENTIFICATION</scope>
</reference>
<dbReference type="FunCoup" id="A0A7N6A816">
    <property type="interactions" value="14"/>
</dbReference>
<evidence type="ECO:0000313" key="9">
    <source>
        <dbReference type="Proteomes" id="UP000265040"/>
    </source>
</evidence>
<feature type="region of interest" description="Disordered" evidence="6">
    <location>
        <begin position="248"/>
        <end position="268"/>
    </location>
</feature>
<dbReference type="GO" id="GO:2000736">
    <property type="term" value="P:regulation of stem cell differentiation"/>
    <property type="evidence" value="ECO:0007669"/>
    <property type="project" value="UniProtKB-UniRule"/>
</dbReference>
<feature type="region of interest" description="Disordered" evidence="6">
    <location>
        <begin position="202"/>
        <end position="230"/>
    </location>
</feature>
<dbReference type="InterPro" id="IPR040187">
    <property type="entry name" value="OCAD1/2"/>
</dbReference>
<comment type="similarity">
    <text evidence="3 5">Belongs to the OCIAD1 family.</text>
</comment>
<dbReference type="InterPro" id="IPR009764">
    <property type="entry name" value="OCIA_dom"/>
</dbReference>
<comment type="subcellular location">
    <subcellularLocation>
        <location evidence="1 5">Endosome</location>
    </subcellularLocation>
</comment>
<dbReference type="InParanoid" id="A0A7N6A816"/>
<feature type="domain" description="OCIA" evidence="7">
    <location>
        <begin position="117"/>
        <end position="202"/>
    </location>
</feature>
<evidence type="ECO:0000313" key="8">
    <source>
        <dbReference type="Ensembl" id="ENSATEP00000042382.1"/>
    </source>
</evidence>
<reference evidence="8" key="2">
    <citation type="submission" date="2025-08" db="UniProtKB">
        <authorList>
            <consortium name="Ensembl"/>
        </authorList>
    </citation>
    <scope>IDENTIFICATION</scope>
</reference>
<comment type="subunit">
    <text evidence="5">Interacts with STAT3.</text>
</comment>
<evidence type="ECO:0000256" key="6">
    <source>
        <dbReference type="SAM" id="MobiDB-lite"/>
    </source>
</evidence>
<protein>
    <recommendedName>
        <fullName evidence="4 5">OCIA domain-containing protein 1</fullName>
    </recommendedName>
</protein>
<comment type="domain">
    <text evidence="5">The OCIA domain is necessary and sufficient for endosomal localization.</text>
</comment>
<evidence type="ECO:0000256" key="1">
    <source>
        <dbReference type="ARBA" id="ARBA00004177"/>
    </source>
</evidence>
<evidence type="ECO:0000259" key="7">
    <source>
        <dbReference type="Pfam" id="PF07051"/>
    </source>
</evidence>
<evidence type="ECO:0000256" key="2">
    <source>
        <dbReference type="ARBA" id="ARBA00022753"/>
    </source>
</evidence>
<dbReference type="Ensembl" id="ENSATET00000058333.2">
    <property type="protein sequence ID" value="ENSATEP00000042382.1"/>
    <property type="gene ID" value="ENSATEG00000029554.2"/>
</dbReference>